<keyword evidence="5" id="KW-1185">Reference proteome</keyword>
<dbReference type="InterPro" id="IPR052704">
    <property type="entry name" value="ECF_Sigma-70_Domain"/>
</dbReference>
<dbReference type="PANTHER" id="PTHR30173:SF43">
    <property type="entry name" value="ECF RNA POLYMERASE SIGMA FACTOR SIGI-RELATED"/>
    <property type="match status" value="1"/>
</dbReference>
<dbReference type="KEGG" id="kbs:EPA93_05880"/>
<dbReference type="PANTHER" id="PTHR30173">
    <property type="entry name" value="SIGMA 19 FACTOR"/>
    <property type="match status" value="1"/>
</dbReference>
<gene>
    <name evidence="4" type="ORF">EPA93_05880</name>
</gene>
<feature type="domain" description="RNA polymerase sigma factor 70 region 4 type 2" evidence="3">
    <location>
        <begin position="111"/>
        <end position="161"/>
    </location>
</feature>
<evidence type="ECO:0000313" key="4">
    <source>
        <dbReference type="EMBL" id="QBD75557.1"/>
    </source>
</evidence>
<comment type="subunit">
    <text evidence="1">Interacts transiently with the RNA polymerase catalytic core formed by RpoA, RpoB, RpoC and RpoZ (2 alpha, 1 beta, 1 beta' and 1 omega subunit) to form the RNA polymerase holoenzyme that can initiate transcription.</text>
</comment>
<dbReference type="EMBL" id="CP035758">
    <property type="protein sequence ID" value="QBD75557.1"/>
    <property type="molecule type" value="Genomic_DNA"/>
</dbReference>
<accession>A0A4P6JK58</accession>
<dbReference type="Gene3D" id="1.10.10.10">
    <property type="entry name" value="Winged helix-like DNA-binding domain superfamily/Winged helix DNA-binding domain"/>
    <property type="match status" value="1"/>
</dbReference>
<dbReference type="InterPro" id="IPR013249">
    <property type="entry name" value="RNA_pol_sigma70_r4_t2"/>
</dbReference>
<dbReference type="Gene3D" id="1.10.1740.10">
    <property type="match status" value="1"/>
</dbReference>
<dbReference type="InterPro" id="IPR014284">
    <property type="entry name" value="RNA_pol_sigma-70_dom"/>
</dbReference>
<dbReference type="Gene3D" id="3.10.450.50">
    <property type="match status" value="1"/>
</dbReference>
<proteinExistence type="predicted"/>
<organism evidence="4 5">
    <name type="scientific">Ktedonosporobacter rubrisoli</name>
    <dbReference type="NCBI Taxonomy" id="2509675"/>
    <lineage>
        <taxon>Bacteria</taxon>
        <taxon>Bacillati</taxon>
        <taxon>Chloroflexota</taxon>
        <taxon>Ktedonobacteria</taxon>
        <taxon>Ktedonobacterales</taxon>
        <taxon>Ktedonosporobacteraceae</taxon>
        <taxon>Ktedonosporobacter</taxon>
    </lineage>
</organism>
<dbReference type="Pfam" id="PF04542">
    <property type="entry name" value="Sigma70_r2"/>
    <property type="match status" value="1"/>
</dbReference>
<dbReference type="InterPro" id="IPR007627">
    <property type="entry name" value="RNA_pol_sigma70_r2"/>
</dbReference>
<dbReference type="InterPro" id="IPR036388">
    <property type="entry name" value="WH-like_DNA-bd_sf"/>
</dbReference>
<dbReference type="GO" id="GO:0006352">
    <property type="term" value="P:DNA-templated transcription initiation"/>
    <property type="evidence" value="ECO:0007669"/>
    <property type="project" value="InterPro"/>
</dbReference>
<dbReference type="RefSeq" id="WP_129886155.1">
    <property type="nucleotide sequence ID" value="NZ_CP035758.1"/>
</dbReference>
<dbReference type="InterPro" id="IPR013324">
    <property type="entry name" value="RNA_pol_sigma_r3/r4-like"/>
</dbReference>
<sequence length="296" mass="32591">MEKHEWLAQAFEAERSHLQAVAYRMLGSFVEADDAVQEAWLHLSRADASSVKNLDRWLTTVVARICLDMLRARKVRREESLEAAELELDPSHESVIDPEQEAMLADSVGLALLVILDTLSPAERLAFVLHDIFAMPFEEIAPIVERSEMATRQLASRARRRVRDAPSIEDANLTRNRDVIEAFLAASRAGNFEALLALLDPDVVYRHERAAPSKRTPGEIRGALAVAKQLLRGHARAVQTVLVNGVPGVVVAPAGRLLAVATFTVTDGKITLIDVISDPAHLNCLHLAMLPDQDLA</sequence>
<evidence type="ECO:0000259" key="2">
    <source>
        <dbReference type="Pfam" id="PF04542"/>
    </source>
</evidence>
<reference evidence="4 5" key="1">
    <citation type="submission" date="2019-01" db="EMBL/GenBank/DDBJ databases">
        <title>Ktedonosporobacter rubrisoli SCAWS-G2.</title>
        <authorList>
            <person name="Huang Y."/>
            <person name="Yan B."/>
        </authorList>
    </citation>
    <scope>NUCLEOTIDE SEQUENCE [LARGE SCALE GENOMIC DNA]</scope>
    <source>
        <strain evidence="4 5">SCAWS-G2</strain>
    </source>
</reference>
<dbReference type="Proteomes" id="UP000290365">
    <property type="component" value="Chromosome"/>
</dbReference>
<dbReference type="SUPFAM" id="SSF54427">
    <property type="entry name" value="NTF2-like"/>
    <property type="match status" value="1"/>
</dbReference>
<dbReference type="InterPro" id="IPR013325">
    <property type="entry name" value="RNA_pol_sigma_r2"/>
</dbReference>
<dbReference type="AlphaFoldDB" id="A0A4P6JK58"/>
<dbReference type="Pfam" id="PF08281">
    <property type="entry name" value="Sigma70_r4_2"/>
    <property type="match status" value="1"/>
</dbReference>
<evidence type="ECO:0000256" key="1">
    <source>
        <dbReference type="ARBA" id="ARBA00011344"/>
    </source>
</evidence>
<protein>
    <submittedName>
        <fullName evidence="4">Sigma-70 family RNA polymerase sigma factor</fullName>
    </submittedName>
</protein>
<dbReference type="SUPFAM" id="SSF88659">
    <property type="entry name" value="Sigma3 and sigma4 domains of RNA polymerase sigma factors"/>
    <property type="match status" value="1"/>
</dbReference>
<feature type="domain" description="RNA polymerase sigma-70 region 2" evidence="2">
    <location>
        <begin position="11"/>
        <end position="74"/>
    </location>
</feature>
<dbReference type="GO" id="GO:0003677">
    <property type="term" value="F:DNA binding"/>
    <property type="evidence" value="ECO:0007669"/>
    <property type="project" value="InterPro"/>
</dbReference>
<dbReference type="GO" id="GO:0016987">
    <property type="term" value="F:sigma factor activity"/>
    <property type="evidence" value="ECO:0007669"/>
    <property type="project" value="InterPro"/>
</dbReference>
<dbReference type="SUPFAM" id="SSF88946">
    <property type="entry name" value="Sigma2 domain of RNA polymerase sigma factors"/>
    <property type="match status" value="1"/>
</dbReference>
<dbReference type="InterPro" id="IPR032710">
    <property type="entry name" value="NTF2-like_dom_sf"/>
</dbReference>
<dbReference type="OrthoDB" id="3211555at2"/>
<dbReference type="NCBIfam" id="TIGR02937">
    <property type="entry name" value="sigma70-ECF"/>
    <property type="match status" value="1"/>
</dbReference>
<evidence type="ECO:0000259" key="3">
    <source>
        <dbReference type="Pfam" id="PF08281"/>
    </source>
</evidence>
<evidence type="ECO:0000313" key="5">
    <source>
        <dbReference type="Proteomes" id="UP000290365"/>
    </source>
</evidence>
<name>A0A4P6JK58_KTERU</name>